<proteinExistence type="predicted"/>
<feature type="region of interest" description="Disordered" evidence="2">
    <location>
        <begin position="1"/>
        <end position="21"/>
    </location>
</feature>
<gene>
    <name evidence="3" type="ORF">LOD99_8985</name>
</gene>
<feature type="coiled-coil region" evidence="1">
    <location>
        <begin position="476"/>
        <end position="513"/>
    </location>
</feature>
<evidence type="ECO:0000256" key="2">
    <source>
        <dbReference type="SAM" id="MobiDB-lite"/>
    </source>
</evidence>
<evidence type="ECO:0000256" key="1">
    <source>
        <dbReference type="SAM" id="Coils"/>
    </source>
</evidence>
<dbReference type="InterPro" id="IPR036397">
    <property type="entry name" value="RNaseH_sf"/>
</dbReference>
<sequence>MGKSSSKPRVDNRISVTPTPMPTPRRECCICDRENGIRMKCWHYICSECIIDNAWHQAKSKKYEISCAQCTRIIDLDDLIRLGIPDGPTKKALTEAISLNYCKSLDKDIQQCPSCTTYCQRQNTEQNLMKCLVCSKENKPFEFCWICCRVWNNPGNSQKCGNVKCGEISLEHLKNPPMTDFDVSSKRMLAPKYRACPRCFTFIEHASGCNEMTCRGRKRLERCIQLKVGFAPGTEDQILFSDEKLFTVEEASNRQNDRILASRSQDIPDSIKYIDRVQKPLSLMVWAGVSADSRTNLIFVPQGVKINSQTYRELVFEPEIASAGEKLFQNHPWTYQQDSAPAHASKVSQSWFHEQNIDFIMTRDATTHPIKTTTTTTTTNSVNSLSLLFSSLLSSTNTSRTANPNESLPSTQELFSRVLREVTPSLSPPQRAEFDDLAAQVSELSLSHAEVTAGIKRDVEEIKLDMAVMRSAIEALGKNERDKEELQTTIARLESAVIQLRDENEQLLEQQSRDVTAQVASSTQSLPSFVSPIRSSTPKMGVSRGDPDESYHIIREASWRNQRSKEM</sequence>
<dbReference type="Proteomes" id="UP001165289">
    <property type="component" value="Unassembled WGS sequence"/>
</dbReference>
<dbReference type="CDD" id="cd20336">
    <property type="entry name" value="Rcat_RBR"/>
    <property type="match status" value="1"/>
</dbReference>
<feature type="compositionally biased region" description="Polar residues" evidence="2">
    <location>
        <begin position="528"/>
        <end position="538"/>
    </location>
</feature>
<accession>A0AAV7JE41</accession>
<keyword evidence="1" id="KW-0175">Coiled coil</keyword>
<organism evidence="3 4">
    <name type="scientific">Oopsacas minuta</name>
    <dbReference type="NCBI Taxonomy" id="111878"/>
    <lineage>
        <taxon>Eukaryota</taxon>
        <taxon>Metazoa</taxon>
        <taxon>Porifera</taxon>
        <taxon>Hexactinellida</taxon>
        <taxon>Hexasterophora</taxon>
        <taxon>Lyssacinosida</taxon>
        <taxon>Leucopsacidae</taxon>
        <taxon>Oopsacas</taxon>
    </lineage>
</organism>
<name>A0AAV7JE41_9METZ</name>
<comment type="caution">
    <text evidence="3">The sequence shown here is derived from an EMBL/GenBank/DDBJ whole genome shotgun (WGS) entry which is preliminary data.</text>
</comment>
<feature type="region of interest" description="Disordered" evidence="2">
    <location>
        <begin position="528"/>
        <end position="550"/>
    </location>
</feature>
<protein>
    <recommendedName>
        <fullName evidence="5">RING-type domain-containing protein</fullName>
    </recommendedName>
</protein>
<dbReference type="SUPFAM" id="SSF57850">
    <property type="entry name" value="RING/U-box"/>
    <property type="match status" value="2"/>
</dbReference>
<dbReference type="PANTHER" id="PTHR46068:SF1">
    <property type="entry name" value="TRANSPOSASE IS30-LIKE HTH DOMAIN-CONTAINING PROTEIN"/>
    <property type="match status" value="1"/>
</dbReference>
<evidence type="ECO:0008006" key="5">
    <source>
        <dbReference type="Google" id="ProtNLM"/>
    </source>
</evidence>
<dbReference type="GO" id="GO:0003676">
    <property type="term" value="F:nucleic acid binding"/>
    <property type="evidence" value="ECO:0007669"/>
    <property type="project" value="InterPro"/>
</dbReference>
<keyword evidence="4" id="KW-1185">Reference proteome</keyword>
<dbReference type="EMBL" id="JAKMXF010000348">
    <property type="protein sequence ID" value="KAI6646986.1"/>
    <property type="molecule type" value="Genomic_DNA"/>
</dbReference>
<evidence type="ECO:0000313" key="4">
    <source>
        <dbReference type="Proteomes" id="UP001165289"/>
    </source>
</evidence>
<evidence type="ECO:0000313" key="3">
    <source>
        <dbReference type="EMBL" id="KAI6646986.1"/>
    </source>
</evidence>
<dbReference type="AlphaFoldDB" id="A0AAV7JE41"/>
<dbReference type="Gene3D" id="3.30.420.10">
    <property type="entry name" value="Ribonuclease H-like superfamily/Ribonuclease H"/>
    <property type="match status" value="1"/>
</dbReference>
<dbReference type="Gene3D" id="1.20.120.1750">
    <property type="match status" value="1"/>
</dbReference>
<dbReference type="PANTHER" id="PTHR46068">
    <property type="entry name" value="PROTEIN CBG27172"/>
    <property type="match status" value="1"/>
</dbReference>
<reference evidence="3 4" key="1">
    <citation type="journal article" date="2023" name="BMC Biol.">
        <title>The compact genome of the sponge Oopsacas minuta (Hexactinellida) is lacking key metazoan core genes.</title>
        <authorList>
            <person name="Santini S."/>
            <person name="Schenkelaars Q."/>
            <person name="Jourda C."/>
            <person name="Duchesne M."/>
            <person name="Belahbib H."/>
            <person name="Rocher C."/>
            <person name="Selva M."/>
            <person name="Riesgo A."/>
            <person name="Vervoort M."/>
            <person name="Leys S.P."/>
            <person name="Kodjabachian L."/>
            <person name="Le Bivic A."/>
            <person name="Borchiellini C."/>
            <person name="Claverie J.M."/>
            <person name="Renard E."/>
        </authorList>
    </citation>
    <scope>NUCLEOTIDE SEQUENCE [LARGE SCALE GENOMIC DNA]</scope>
    <source>
        <strain evidence="3">SPO-2</strain>
    </source>
</reference>